<keyword evidence="3" id="KW-0408">Iron</keyword>
<evidence type="ECO:0000256" key="1">
    <source>
        <dbReference type="ARBA" id="ARBA00010587"/>
    </source>
</evidence>
<keyword evidence="2" id="KW-0479">Metal-binding</keyword>
<dbReference type="AlphaFoldDB" id="A0A6N9HK44"/>
<dbReference type="RefSeq" id="WP_161026678.1">
    <property type="nucleotide sequence ID" value="NZ_WWCJ01000011.1"/>
</dbReference>
<feature type="domain" description="Hemerythrin-like" evidence="4">
    <location>
        <begin position="13"/>
        <end position="117"/>
    </location>
</feature>
<comment type="similarity">
    <text evidence="1">Belongs to the hemerythrin family.</text>
</comment>
<evidence type="ECO:0000259" key="4">
    <source>
        <dbReference type="Pfam" id="PF01814"/>
    </source>
</evidence>
<protein>
    <recommendedName>
        <fullName evidence="4">Hemerythrin-like domain-containing protein</fullName>
    </recommendedName>
</protein>
<name>A0A6N9HK44_9BURK</name>
<dbReference type="Pfam" id="PF01814">
    <property type="entry name" value="Hemerythrin"/>
    <property type="match status" value="1"/>
</dbReference>
<evidence type="ECO:0000313" key="6">
    <source>
        <dbReference type="Proteomes" id="UP000448575"/>
    </source>
</evidence>
<dbReference type="GO" id="GO:0046872">
    <property type="term" value="F:metal ion binding"/>
    <property type="evidence" value="ECO:0007669"/>
    <property type="project" value="UniProtKB-KW"/>
</dbReference>
<dbReference type="InterPro" id="IPR012827">
    <property type="entry name" value="Hemerythrin_metal-bd"/>
</dbReference>
<reference evidence="5 6" key="1">
    <citation type="submission" date="2019-12" db="EMBL/GenBank/DDBJ databases">
        <title>Novel species isolated from a subtropical stream in China.</title>
        <authorList>
            <person name="Lu H."/>
        </authorList>
    </citation>
    <scope>NUCLEOTIDE SEQUENCE [LARGE SCALE GENOMIC DNA]</scope>
    <source>
        <strain evidence="5 6">DS3</strain>
    </source>
</reference>
<keyword evidence="6" id="KW-1185">Reference proteome</keyword>
<sequence>MDSIVFGPDLALGIPVMDQSHRVIFDLLESMQALPHPVFDEACHTLAAEFAEDLAEENRLMESIGYPLAATHRAAHDSLLACLDQALCLLASGDEAGARQIVHSLPDWIEAHINTMDLALAIAASHLK</sequence>
<accession>A0A6N9HK44</accession>
<dbReference type="SUPFAM" id="SSF47188">
    <property type="entry name" value="Hemerythrin-like"/>
    <property type="match status" value="1"/>
</dbReference>
<dbReference type="EMBL" id="WWCJ01000011">
    <property type="protein sequence ID" value="MYN03706.1"/>
    <property type="molecule type" value="Genomic_DNA"/>
</dbReference>
<organism evidence="5 6">
    <name type="scientific">Pseudoduganella guangdongensis</name>
    <dbReference type="NCBI Taxonomy" id="2692179"/>
    <lineage>
        <taxon>Bacteria</taxon>
        <taxon>Pseudomonadati</taxon>
        <taxon>Pseudomonadota</taxon>
        <taxon>Betaproteobacteria</taxon>
        <taxon>Burkholderiales</taxon>
        <taxon>Oxalobacteraceae</taxon>
        <taxon>Telluria group</taxon>
        <taxon>Pseudoduganella</taxon>
    </lineage>
</organism>
<dbReference type="NCBIfam" id="TIGR02481">
    <property type="entry name" value="hemeryth_dom"/>
    <property type="match status" value="1"/>
</dbReference>
<dbReference type="InterPro" id="IPR012312">
    <property type="entry name" value="Hemerythrin-like"/>
</dbReference>
<dbReference type="InterPro" id="IPR035938">
    <property type="entry name" value="Hemerythrin-like_sf"/>
</dbReference>
<gene>
    <name evidence="5" type="ORF">GTP41_16560</name>
</gene>
<dbReference type="Gene3D" id="1.20.120.50">
    <property type="entry name" value="Hemerythrin-like"/>
    <property type="match status" value="1"/>
</dbReference>
<evidence type="ECO:0000256" key="3">
    <source>
        <dbReference type="ARBA" id="ARBA00023004"/>
    </source>
</evidence>
<proteinExistence type="inferred from homology"/>
<evidence type="ECO:0000256" key="2">
    <source>
        <dbReference type="ARBA" id="ARBA00022723"/>
    </source>
</evidence>
<comment type="caution">
    <text evidence="5">The sequence shown here is derived from an EMBL/GenBank/DDBJ whole genome shotgun (WGS) entry which is preliminary data.</text>
</comment>
<dbReference type="CDD" id="cd12107">
    <property type="entry name" value="Hemerythrin"/>
    <property type="match status" value="1"/>
</dbReference>
<evidence type="ECO:0000313" key="5">
    <source>
        <dbReference type="EMBL" id="MYN03706.1"/>
    </source>
</evidence>
<dbReference type="Proteomes" id="UP000448575">
    <property type="component" value="Unassembled WGS sequence"/>
</dbReference>